<dbReference type="Proteomes" id="UP000041254">
    <property type="component" value="Unassembled WGS sequence"/>
</dbReference>
<gene>
    <name evidence="2" type="ORF">Vbra_15593</name>
</gene>
<proteinExistence type="predicted"/>
<organism evidence="2 3">
    <name type="scientific">Vitrella brassicaformis (strain CCMP3155)</name>
    <dbReference type="NCBI Taxonomy" id="1169540"/>
    <lineage>
        <taxon>Eukaryota</taxon>
        <taxon>Sar</taxon>
        <taxon>Alveolata</taxon>
        <taxon>Colpodellida</taxon>
        <taxon>Vitrellaceae</taxon>
        <taxon>Vitrella</taxon>
    </lineage>
</organism>
<feature type="compositionally biased region" description="Basic and acidic residues" evidence="1">
    <location>
        <begin position="271"/>
        <end position="303"/>
    </location>
</feature>
<feature type="compositionally biased region" description="Polar residues" evidence="1">
    <location>
        <begin position="377"/>
        <end position="387"/>
    </location>
</feature>
<dbReference type="VEuPathDB" id="CryptoDB:Vbra_15593"/>
<feature type="region of interest" description="Disordered" evidence="1">
    <location>
        <begin position="147"/>
        <end position="178"/>
    </location>
</feature>
<dbReference type="EMBL" id="CDMY01000447">
    <property type="protein sequence ID" value="CEM13791.1"/>
    <property type="molecule type" value="Genomic_DNA"/>
</dbReference>
<dbReference type="AlphaFoldDB" id="A0A0G4FJ40"/>
<reference evidence="2 3" key="1">
    <citation type="submission" date="2014-11" db="EMBL/GenBank/DDBJ databases">
        <authorList>
            <person name="Zhu J."/>
            <person name="Qi W."/>
            <person name="Song R."/>
        </authorList>
    </citation>
    <scope>NUCLEOTIDE SEQUENCE [LARGE SCALE GENOMIC DNA]</scope>
</reference>
<feature type="compositionally biased region" description="Basic and acidic residues" evidence="1">
    <location>
        <begin position="213"/>
        <end position="223"/>
    </location>
</feature>
<dbReference type="InParanoid" id="A0A0G4FJ40"/>
<evidence type="ECO:0000313" key="3">
    <source>
        <dbReference type="Proteomes" id="UP000041254"/>
    </source>
</evidence>
<keyword evidence="3" id="KW-1185">Reference proteome</keyword>
<sequence>MRELEAKHHAALEELREQHQRDMAALIKKLKDAEAADKSSAVNAEWERKLRSVERDYEKALDEKDAATKRDLQAVKRQQEELEETYRSKLNEVKKQLADSGTQDVMRADYERRLRDMESQHDIAMDEQERQHRREVQVLKDSHLEELDKAQSSLRKRVGEFERELETRKSKEASDRRKIAELKEALRDLQEDYDRRLRTIEEDHQAALQRMSTKQDRETERLKAKLLRLQPRASETPPDETKPAEEQEESEEEGTPRHPMPHGRVSLGRLWESEVRRESRYSRSSRSESPRRGRRSRSPEGRTEAGTARQAPSSWRKRLHASIDELEQAPATLTPTAPSPPPAGGPSPAAAWLTPPTQPQPRRGISEEEAMTRLEGLSQQQTSQHRR</sequence>
<accession>A0A0G4FJ40</accession>
<evidence type="ECO:0000313" key="2">
    <source>
        <dbReference type="EMBL" id="CEM13791.1"/>
    </source>
</evidence>
<name>A0A0G4FJ40_VITBC</name>
<evidence type="ECO:0000256" key="1">
    <source>
        <dbReference type="SAM" id="MobiDB-lite"/>
    </source>
</evidence>
<dbReference type="OMA" id="ACCEEET"/>
<feature type="region of interest" description="Disordered" evidence="1">
    <location>
        <begin position="206"/>
        <end position="387"/>
    </location>
</feature>
<feature type="compositionally biased region" description="Basic and acidic residues" evidence="1">
    <location>
        <begin position="157"/>
        <end position="178"/>
    </location>
</feature>
<protein>
    <submittedName>
        <fullName evidence="2">Uncharacterized protein</fullName>
    </submittedName>
</protein>